<dbReference type="Proteomes" id="UP001595799">
    <property type="component" value="Unassembled WGS sequence"/>
</dbReference>
<sequence>MPTVVLSNTVFLATTLPCLALLVYAAGSDIASRRIPNWISLVILLLAGLRFPLTGADPLIPLLLAAAVFAVGFLLFLTKLLGAGDSKLAAVLVLFLEPAAVPTFLFVMSIAGGILALFTVSKGLIPKVFPQTTPGSGPEGSPEGRVSSQGLPYGVAIAAGGIFALLSFEPGIREWVYVLLSF</sequence>
<dbReference type="RefSeq" id="WP_382421364.1">
    <property type="nucleotide sequence ID" value="NZ_JBHSCW010000003.1"/>
</dbReference>
<keyword evidence="3 6" id="KW-0812">Transmembrane</keyword>
<evidence type="ECO:0000256" key="5">
    <source>
        <dbReference type="ARBA" id="ARBA00023136"/>
    </source>
</evidence>
<gene>
    <name evidence="8" type="ORF">ACFOW6_05645</name>
</gene>
<dbReference type="InterPro" id="IPR052218">
    <property type="entry name" value="Preflagellin_Peptidase"/>
</dbReference>
<protein>
    <submittedName>
        <fullName evidence="8">Prepilin peptidase</fullName>
    </submittedName>
</protein>
<comment type="subcellular location">
    <subcellularLocation>
        <location evidence="1">Cell membrane</location>
        <topology evidence="1">Multi-pass membrane protein</topology>
    </subcellularLocation>
</comment>
<evidence type="ECO:0000313" key="9">
    <source>
        <dbReference type="Proteomes" id="UP001595799"/>
    </source>
</evidence>
<evidence type="ECO:0000313" key="8">
    <source>
        <dbReference type="EMBL" id="MFC4351022.1"/>
    </source>
</evidence>
<keyword evidence="9" id="KW-1185">Reference proteome</keyword>
<evidence type="ECO:0000256" key="4">
    <source>
        <dbReference type="ARBA" id="ARBA00022989"/>
    </source>
</evidence>
<name>A0ABV8UID2_9PROT</name>
<reference evidence="9" key="1">
    <citation type="journal article" date="2019" name="Int. J. Syst. Evol. Microbiol.">
        <title>The Global Catalogue of Microorganisms (GCM) 10K type strain sequencing project: providing services to taxonomists for standard genome sequencing and annotation.</title>
        <authorList>
            <consortium name="The Broad Institute Genomics Platform"/>
            <consortium name="The Broad Institute Genome Sequencing Center for Infectious Disease"/>
            <person name="Wu L."/>
            <person name="Ma J."/>
        </authorList>
    </citation>
    <scope>NUCLEOTIDE SEQUENCE [LARGE SCALE GENOMIC DNA]</scope>
    <source>
        <strain evidence="9">CECT 8472</strain>
    </source>
</reference>
<keyword evidence="4 6" id="KW-1133">Transmembrane helix</keyword>
<dbReference type="PANTHER" id="PTHR36506:SF1">
    <property type="entry name" value="PREFLAGELLIN PEPTIDASE"/>
    <property type="match status" value="1"/>
</dbReference>
<evidence type="ECO:0000256" key="2">
    <source>
        <dbReference type="ARBA" id="ARBA00022475"/>
    </source>
</evidence>
<dbReference type="InterPro" id="IPR000045">
    <property type="entry name" value="Prepilin_IV_endopep_pep"/>
</dbReference>
<accession>A0ABV8UID2</accession>
<dbReference type="EMBL" id="JBHSCW010000003">
    <property type="protein sequence ID" value="MFC4351022.1"/>
    <property type="molecule type" value="Genomic_DNA"/>
</dbReference>
<keyword evidence="2" id="KW-1003">Cell membrane</keyword>
<dbReference type="Pfam" id="PF01478">
    <property type="entry name" value="Peptidase_A24"/>
    <property type="match status" value="1"/>
</dbReference>
<dbReference type="Gene3D" id="1.20.120.1220">
    <property type="match status" value="1"/>
</dbReference>
<feature type="transmembrane region" description="Helical" evidence="6">
    <location>
        <begin position="89"/>
        <end position="118"/>
    </location>
</feature>
<evidence type="ECO:0000259" key="7">
    <source>
        <dbReference type="Pfam" id="PF01478"/>
    </source>
</evidence>
<dbReference type="PANTHER" id="PTHR36506">
    <property type="entry name" value="PREFLAGELLIN PEPTIDASE"/>
    <property type="match status" value="1"/>
</dbReference>
<evidence type="ECO:0000256" key="1">
    <source>
        <dbReference type="ARBA" id="ARBA00004651"/>
    </source>
</evidence>
<feature type="transmembrane region" description="Helical" evidence="6">
    <location>
        <begin position="35"/>
        <end position="53"/>
    </location>
</feature>
<evidence type="ECO:0000256" key="6">
    <source>
        <dbReference type="SAM" id="Phobius"/>
    </source>
</evidence>
<proteinExistence type="predicted"/>
<keyword evidence="5 6" id="KW-0472">Membrane</keyword>
<feature type="transmembrane region" description="Helical" evidence="6">
    <location>
        <begin position="6"/>
        <end position="26"/>
    </location>
</feature>
<comment type="caution">
    <text evidence="8">The sequence shown here is derived from an EMBL/GenBank/DDBJ whole genome shotgun (WGS) entry which is preliminary data.</text>
</comment>
<feature type="domain" description="Prepilin type IV endopeptidase peptidase" evidence="7">
    <location>
        <begin position="19"/>
        <end position="117"/>
    </location>
</feature>
<evidence type="ECO:0000256" key="3">
    <source>
        <dbReference type="ARBA" id="ARBA00022692"/>
    </source>
</evidence>
<organism evidence="8 9">
    <name type="scientific">Fodinicurvata halophila</name>
    <dbReference type="NCBI Taxonomy" id="1419723"/>
    <lineage>
        <taxon>Bacteria</taxon>
        <taxon>Pseudomonadati</taxon>
        <taxon>Pseudomonadota</taxon>
        <taxon>Alphaproteobacteria</taxon>
        <taxon>Rhodospirillales</taxon>
        <taxon>Rhodovibrionaceae</taxon>
        <taxon>Fodinicurvata</taxon>
    </lineage>
</organism>
<feature type="transmembrane region" description="Helical" evidence="6">
    <location>
        <begin position="59"/>
        <end position="77"/>
    </location>
</feature>
<feature type="transmembrane region" description="Helical" evidence="6">
    <location>
        <begin position="150"/>
        <end position="168"/>
    </location>
</feature>